<dbReference type="AlphaFoldDB" id="A0A1Y1RTA8"/>
<sequence>MNSLLYALRDTHRLRTFMFWYWLISPFVFFFYQFAVSSGENVDFRQMLNEPAIALAFMVSCMSLIMAGLLRAAENENENTERIFGMFAVVQQLLTGNIPGFLLSYFYTRSLWGEPRDPFAPRLRWVLLGGMALLGLLSLVTLLAYFNLATA</sequence>
<dbReference type="Proteomes" id="UP000192359">
    <property type="component" value="Unassembled WGS sequence"/>
</dbReference>
<comment type="caution">
    <text evidence="2">The sequence shown here is derived from an EMBL/GenBank/DDBJ whole genome shotgun (WGS) entry which is preliminary data.</text>
</comment>
<gene>
    <name evidence="2" type="ORF">A7979_09475</name>
</gene>
<organism evidence="2 3">
    <name type="scientific">Rothia nasimurium</name>
    <dbReference type="NCBI Taxonomy" id="85336"/>
    <lineage>
        <taxon>Bacteria</taxon>
        <taxon>Bacillati</taxon>
        <taxon>Actinomycetota</taxon>
        <taxon>Actinomycetes</taxon>
        <taxon>Micrococcales</taxon>
        <taxon>Micrococcaceae</taxon>
        <taxon>Rothia</taxon>
    </lineage>
</organism>
<feature type="transmembrane region" description="Helical" evidence="1">
    <location>
        <begin position="12"/>
        <end position="32"/>
    </location>
</feature>
<feature type="transmembrane region" description="Helical" evidence="1">
    <location>
        <begin position="127"/>
        <end position="148"/>
    </location>
</feature>
<protein>
    <recommendedName>
        <fullName evidence="4">Cell shape determination protein CcmA</fullName>
    </recommendedName>
</protein>
<evidence type="ECO:0000313" key="3">
    <source>
        <dbReference type="Proteomes" id="UP000192359"/>
    </source>
</evidence>
<feature type="transmembrane region" description="Helical" evidence="1">
    <location>
        <begin position="84"/>
        <end position="107"/>
    </location>
</feature>
<evidence type="ECO:0008006" key="4">
    <source>
        <dbReference type="Google" id="ProtNLM"/>
    </source>
</evidence>
<proteinExistence type="predicted"/>
<keyword evidence="1" id="KW-0472">Membrane</keyword>
<feature type="transmembrane region" description="Helical" evidence="1">
    <location>
        <begin position="52"/>
        <end position="72"/>
    </location>
</feature>
<evidence type="ECO:0000313" key="2">
    <source>
        <dbReference type="EMBL" id="ORC24497.1"/>
    </source>
</evidence>
<reference evidence="2 3" key="1">
    <citation type="submission" date="2016-05" db="EMBL/GenBank/DDBJ databases">
        <title>Draft genome sequence of a porcine commensal Rothia nasimurium.</title>
        <authorList>
            <person name="Gaiser R.A."/>
            <person name="Van Baarlen P."/>
            <person name="Wells J.M."/>
        </authorList>
    </citation>
    <scope>NUCLEOTIDE SEQUENCE [LARGE SCALE GENOMIC DNA]</scope>
    <source>
        <strain evidence="2 3">PT-32</strain>
    </source>
</reference>
<keyword evidence="1" id="KW-1133">Transmembrane helix</keyword>
<dbReference type="OrthoDB" id="4966555at2"/>
<evidence type="ECO:0000256" key="1">
    <source>
        <dbReference type="SAM" id="Phobius"/>
    </source>
</evidence>
<dbReference type="RefSeq" id="WP_083090693.1">
    <property type="nucleotide sequence ID" value="NZ_LXWF01000003.1"/>
</dbReference>
<dbReference type="EMBL" id="LXWF01000003">
    <property type="protein sequence ID" value="ORC24497.1"/>
    <property type="molecule type" value="Genomic_DNA"/>
</dbReference>
<keyword evidence="3" id="KW-1185">Reference proteome</keyword>
<keyword evidence="1" id="KW-0812">Transmembrane</keyword>
<name>A0A1Y1RTA8_9MICC</name>
<accession>A0A1Y1RTA8</accession>